<keyword evidence="14" id="KW-1185">Reference proteome</keyword>
<dbReference type="GO" id="GO:0020037">
    <property type="term" value="F:heme binding"/>
    <property type="evidence" value="ECO:0007669"/>
    <property type="project" value="InterPro"/>
</dbReference>
<dbReference type="PANTHER" id="PTHR47943:SF9">
    <property type="entry name" value="CYTOCHROME P450"/>
    <property type="match status" value="1"/>
</dbReference>
<evidence type="ECO:0000256" key="3">
    <source>
        <dbReference type="ARBA" id="ARBA00010617"/>
    </source>
</evidence>
<evidence type="ECO:0000256" key="11">
    <source>
        <dbReference type="RuleBase" id="RU000461"/>
    </source>
</evidence>
<comment type="caution">
    <text evidence="13">The sequence shown here is derived from an EMBL/GenBank/DDBJ whole genome shotgun (WGS) entry which is preliminary data.</text>
</comment>
<dbReference type="GO" id="GO:0016020">
    <property type="term" value="C:membrane"/>
    <property type="evidence" value="ECO:0007669"/>
    <property type="project" value="UniProtKB-SubCell"/>
</dbReference>
<keyword evidence="6 11" id="KW-0560">Oxidoreductase</keyword>
<comment type="similarity">
    <text evidence="3 11">Belongs to the cytochrome P450 family.</text>
</comment>
<dbReference type="Proteomes" id="UP001141806">
    <property type="component" value="Unassembled WGS sequence"/>
</dbReference>
<evidence type="ECO:0000256" key="1">
    <source>
        <dbReference type="ARBA" id="ARBA00001971"/>
    </source>
</evidence>
<evidence type="ECO:0000256" key="6">
    <source>
        <dbReference type="ARBA" id="ARBA00023002"/>
    </source>
</evidence>
<organism evidence="13 14">
    <name type="scientific">Protea cynaroides</name>
    <dbReference type="NCBI Taxonomy" id="273540"/>
    <lineage>
        <taxon>Eukaryota</taxon>
        <taxon>Viridiplantae</taxon>
        <taxon>Streptophyta</taxon>
        <taxon>Embryophyta</taxon>
        <taxon>Tracheophyta</taxon>
        <taxon>Spermatophyta</taxon>
        <taxon>Magnoliopsida</taxon>
        <taxon>Proteales</taxon>
        <taxon>Proteaceae</taxon>
        <taxon>Protea</taxon>
    </lineage>
</organism>
<keyword evidence="12" id="KW-0812">Transmembrane</keyword>
<name>A0A9Q0KYS2_9MAGN</name>
<dbReference type="GO" id="GO:0005506">
    <property type="term" value="F:iron ion binding"/>
    <property type="evidence" value="ECO:0007669"/>
    <property type="project" value="InterPro"/>
</dbReference>
<keyword evidence="8 11" id="KW-0503">Monooxygenase</keyword>
<evidence type="ECO:0000313" key="13">
    <source>
        <dbReference type="EMBL" id="KAJ4979233.1"/>
    </source>
</evidence>
<dbReference type="InterPro" id="IPR001128">
    <property type="entry name" value="Cyt_P450"/>
</dbReference>
<keyword evidence="9 12" id="KW-0472">Membrane</keyword>
<dbReference type="AlphaFoldDB" id="A0A9Q0KYS2"/>
<dbReference type="PANTHER" id="PTHR47943">
    <property type="entry name" value="CYTOCHROME P450 93A3-LIKE"/>
    <property type="match status" value="1"/>
</dbReference>
<keyword evidence="4 10" id="KW-0349">Heme</keyword>
<dbReference type="EMBL" id="JAMYWD010000002">
    <property type="protein sequence ID" value="KAJ4979233.1"/>
    <property type="molecule type" value="Genomic_DNA"/>
</dbReference>
<dbReference type="Gene3D" id="1.10.630.10">
    <property type="entry name" value="Cytochrome P450"/>
    <property type="match status" value="1"/>
</dbReference>
<keyword evidence="5 10" id="KW-0479">Metal-binding</keyword>
<keyword evidence="12" id="KW-1133">Transmembrane helix</keyword>
<sequence>MSPWNINVLVMVLALNIGVLVLWCFFVGDRRLRFRRLPPGPRGLPIIGNLHMLGKLPHHSLCELAKEYGPMMLIRLGQKPAIVISSPEAAELFLKTYDAKFASRPNHMAAKHLCYESKGIAFTPYGPYWAKMRRLCTTEFLCSSKIESFQFMRQQELGHLVDTLKKEEVVDITAKVGSLIEQMTYRMLFGDMDDSFHVKPLLKEAIRLSAAFNISDYIPYMASLDIQGLNRRMKGVSKAVDEFLEKLIDNHMEAAGGEHPKGGFLDRMLDLMIKSDGQYCINMDRTNIKAIMTDMLVGAMDSTTTTIEWAFSELLKHKRVMKKLQEELKNVVGTDKAVKEEDLVKLEYLNMVIKESMRLHPPGPLLVPRESMEDVTMDGYYIPNKSWIIINIWAIGRDPNVWSENAEEFLPERFSGSSVDMQGRDFQLIPFGSGRRVCPGLQMGLTVVRLVLAQLAHCFNWELPKGMLPSDLDMNEIYGLTVSRANRLLAIPTYRLKGFSCHGLSIPPC</sequence>
<reference evidence="13" key="1">
    <citation type="journal article" date="2023" name="Plant J.">
        <title>The genome of the king protea, Protea cynaroides.</title>
        <authorList>
            <person name="Chang J."/>
            <person name="Duong T.A."/>
            <person name="Schoeman C."/>
            <person name="Ma X."/>
            <person name="Roodt D."/>
            <person name="Barker N."/>
            <person name="Li Z."/>
            <person name="Van de Peer Y."/>
            <person name="Mizrachi E."/>
        </authorList>
    </citation>
    <scope>NUCLEOTIDE SEQUENCE</scope>
    <source>
        <tissue evidence="13">Young leaves</tissue>
    </source>
</reference>
<dbReference type="InterPro" id="IPR002401">
    <property type="entry name" value="Cyt_P450_E_grp-I"/>
</dbReference>
<evidence type="ECO:0000313" key="14">
    <source>
        <dbReference type="Proteomes" id="UP001141806"/>
    </source>
</evidence>
<dbReference type="FunFam" id="1.10.630.10:FF:000011">
    <property type="entry name" value="Cytochrome P450 83B1"/>
    <property type="match status" value="1"/>
</dbReference>
<feature type="binding site" description="axial binding residue" evidence="10">
    <location>
        <position position="438"/>
    </location>
    <ligand>
        <name>heme</name>
        <dbReference type="ChEBI" id="CHEBI:30413"/>
    </ligand>
    <ligandPart>
        <name>Fe</name>
        <dbReference type="ChEBI" id="CHEBI:18248"/>
    </ligandPart>
</feature>
<evidence type="ECO:0000256" key="12">
    <source>
        <dbReference type="SAM" id="Phobius"/>
    </source>
</evidence>
<dbReference type="GO" id="GO:0004497">
    <property type="term" value="F:monooxygenase activity"/>
    <property type="evidence" value="ECO:0007669"/>
    <property type="project" value="UniProtKB-KW"/>
</dbReference>
<gene>
    <name evidence="13" type="ORF">NE237_010013</name>
</gene>
<evidence type="ECO:0000256" key="5">
    <source>
        <dbReference type="ARBA" id="ARBA00022723"/>
    </source>
</evidence>
<evidence type="ECO:0000256" key="8">
    <source>
        <dbReference type="ARBA" id="ARBA00023033"/>
    </source>
</evidence>
<comment type="cofactor">
    <cofactor evidence="1 10">
        <name>heme</name>
        <dbReference type="ChEBI" id="CHEBI:30413"/>
    </cofactor>
</comment>
<accession>A0A9Q0KYS2</accession>
<dbReference type="OrthoDB" id="2789670at2759"/>
<comment type="subcellular location">
    <subcellularLocation>
        <location evidence="2">Membrane</location>
    </subcellularLocation>
</comment>
<feature type="transmembrane region" description="Helical" evidence="12">
    <location>
        <begin position="6"/>
        <end position="27"/>
    </location>
</feature>
<protein>
    <recommendedName>
        <fullName evidence="15">Cytochrome P450</fullName>
    </recommendedName>
</protein>
<dbReference type="GO" id="GO:0016705">
    <property type="term" value="F:oxidoreductase activity, acting on paired donors, with incorporation or reduction of molecular oxygen"/>
    <property type="evidence" value="ECO:0007669"/>
    <property type="project" value="InterPro"/>
</dbReference>
<dbReference type="CDD" id="cd11072">
    <property type="entry name" value="CYP71-like"/>
    <property type="match status" value="1"/>
</dbReference>
<evidence type="ECO:0008006" key="15">
    <source>
        <dbReference type="Google" id="ProtNLM"/>
    </source>
</evidence>
<dbReference type="PRINTS" id="PR00463">
    <property type="entry name" value="EP450I"/>
</dbReference>
<evidence type="ECO:0000256" key="4">
    <source>
        <dbReference type="ARBA" id="ARBA00022617"/>
    </source>
</evidence>
<dbReference type="InterPro" id="IPR017972">
    <property type="entry name" value="Cyt_P450_CS"/>
</dbReference>
<dbReference type="PRINTS" id="PR00385">
    <property type="entry name" value="P450"/>
</dbReference>
<evidence type="ECO:0000256" key="9">
    <source>
        <dbReference type="ARBA" id="ARBA00023136"/>
    </source>
</evidence>
<dbReference type="InterPro" id="IPR036396">
    <property type="entry name" value="Cyt_P450_sf"/>
</dbReference>
<evidence type="ECO:0000256" key="10">
    <source>
        <dbReference type="PIRSR" id="PIRSR602401-1"/>
    </source>
</evidence>
<dbReference type="PROSITE" id="PS00086">
    <property type="entry name" value="CYTOCHROME_P450"/>
    <property type="match status" value="1"/>
</dbReference>
<proteinExistence type="inferred from homology"/>
<dbReference type="SUPFAM" id="SSF48264">
    <property type="entry name" value="Cytochrome P450"/>
    <property type="match status" value="1"/>
</dbReference>
<evidence type="ECO:0000256" key="7">
    <source>
        <dbReference type="ARBA" id="ARBA00023004"/>
    </source>
</evidence>
<dbReference type="Pfam" id="PF00067">
    <property type="entry name" value="p450"/>
    <property type="match status" value="1"/>
</dbReference>
<keyword evidence="7 10" id="KW-0408">Iron</keyword>
<evidence type="ECO:0000256" key="2">
    <source>
        <dbReference type="ARBA" id="ARBA00004370"/>
    </source>
</evidence>